<proteinExistence type="predicted"/>
<dbReference type="PANTHER" id="PTHR33254:SF4">
    <property type="entry name" value="4-HYDROXY-4-METHYL-2-OXOGLUTARATE ALDOLASE 3-RELATED"/>
    <property type="match status" value="1"/>
</dbReference>
<dbReference type="InterPro" id="IPR036704">
    <property type="entry name" value="RraA/RraA-like_sf"/>
</dbReference>
<evidence type="ECO:0000256" key="4">
    <source>
        <dbReference type="ARBA" id="ARBA00030169"/>
    </source>
</evidence>
<gene>
    <name evidence="5" type="ORF">ACFSNC_12920</name>
</gene>
<reference evidence="6" key="1">
    <citation type="journal article" date="2019" name="Int. J. Syst. Evol. Microbiol.">
        <title>The Global Catalogue of Microorganisms (GCM) 10K type strain sequencing project: providing services to taxonomists for standard genome sequencing and annotation.</title>
        <authorList>
            <consortium name="The Broad Institute Genomics Platform"/>
            <consortium name="The Broad Institute Genome Sequencing Center for Infectious Disease"/>
            <person name="Wu L."/>
            <person name="Ma J."/>
        </authorList>
    </citation>
    <scope>NUCLEOTIDE SEQUENCE [LARGE SCALE GENOMIC DNA]</scope>
    <source>
        <strain evidence="6">CCM 7435</strain>
    </source>
</reference>
<sequence length="245" mass="25330">MNTPLANTPLAAATRATPNAPWPIGYTVNPRVCTLPKELVAAFEGVPVPHASDSMGRHIGARGLIAYHGAQAGTICGPAVTVRSRPGDNLMIHLAIMTAQPGDVIVIDGGGDLSTAVLGGLMRTSALARGIRAFVLDGALRDVAEWKEGGVGAFARGNVHRGPSKDGPGELNVPVACAGLSVMPGDLMLCDLDGVVAVPAAEAEGLLAKCRAHAARESAIIEKNRTGEPDWERFNALLRQKGCPV</sequence>
<evidence type="ECO:0000313" key="6">
    <source>
        <dbReference type="Proteomes" id="UP001597299"/>
    </source>
</evidence>
<dbReference type="CDD" id="cd16841">
    <property type="entry name" value="RraA_family"/>
    <property type="match status" value="1"/>
</dbReference>
<organism evidence="5 6">
    <name type="scientific">Ancylobacter oerskovii</name>
    <dbReference type="NCBI Taxonomy" id="459519"/>
    <lineage>
        <taxon>Bacteria</taxon>
        <taxon>Pseudomonadati</taxon>
        <taxon>Pseudomonadota</taxon>
        <taxon>Alphaproteobacteria</taxon>
        <taxon>Hyphomicrobiales</taxon>
        <taxon>Xanthobacteraceae</taxon>
        <taxon>Ancylobacter</taxon>
    </lineage>
</organism>
<dbReference type="PANTHER" id="PTHR33254">
    <property type="entry name" value="4-HYDROXY-4-METHYL-2-OXOGLUTARATE ALDOLASE 3-RELATED"/>
    <property type="match status" value="1"/>
</dbReference>
<evidence type="ECO:0000313" key="5">
    <source>
        <dbReference type="EMBL" id="MFD2141312.1"/>
    </source>
</evidence>
<dbReference type="Gene3D" id="3.50.30.40">
    <property type="entry name" value="Ribonuclease E inhibitor RraA/RraA-like"/>
    <property type="match status" value="1"/>
</dbReference>
<comment type="caution">
    <text evidence="5">The sequence shown here is derived from an EMBL/GenBank/DDBJ whole genome shotgun (WGS) entry which is preliminary data.</text>
</comment>
<dbReference type="Proteomes" id="UP001597299">
    <property type="component" value="Unassembled WGS sequence"/>
</dbReference>
<comment type="cofactor">
    <cofactor evidence="1">
        <name>a divalent metal cation</name>
        <dbReference type="ChEBI" id="CHEBI:60240"/>
    </cofactor>
</comment>
<dbReference type="RefSeq" id="WP_213350179.1">
    <property type="nucleotide sequence ID" value="NZ_JAHBGB010000002.1"/>
</dbReference>
<evidence type="ECO:0000256" key="2">
    <source>
        <dbReference type="ARBA" id="ARBA00016549"/>
    </source>
</evidence>
<dbReference type="EMBL" id="JBHUHD010000001">
    <property type="protein sequence ID" value="MFD2141312.1"/>
    <property type="molecule type" value="Genomic_DNA"/>
</dbReference>
<evidence type="ECO:0000256" key="1">
    <source>
        <dbReference type="ARBA" id="ARBA00001968"/>
    </source>
</evidence>
<dbReference type="Pfam" id="PF03737">
    <property type="entry name" value="RraA-like"/>
    <property type="match status" value="1"/>
</dbReference>
<name>A0ABW4YZC1_9HYPH</name>
<dbReference type="InterPro" id="IPR005493">
    <property type="entry name" value="RraA/RraA-like"/>
</dbReference>
<evidence type="ECO:0000256" key="3">
    <source>
        <dbReference type="ARBA" id="ARBA00029596"/>
    </source>
</evidence>
<keyword evidence="6" id="KW-1185">Reference proteome</keyword>
<protein>
    <recommendedName>
        <fullName evidence="2">Putative 4-hydroxy-4-methyl-2-oxoglutarate aldolase</fullName>
    </recommendedName>
    <alternativeName>
        <fullName evidence="3">Regulator of ribonuclease activity homolog</fullName>
    </alternativeName>
    <alternativeName>
        <fullName evidence="4">RraA-like protein</fullName>
    </alternativeName>
</protein>
<dbReference type="SUPFAM" id="SSF89562">
    <property type="entry name" value="RraA-like"/>
    <property type="match status" value="1"/>
</dbReference>
<accession>A0ABW4YZC1</accession>